<organism evidence="2 3">
    <name type="scientific">Trichoderma arundinaceum</name>
    <dbReference type="NCBI Taxonomy" id="490622"/>
    <lineage>
        <taxon>Eukaryota</taxon>
        <taxon>Fungi</taxon>
        <taxon>Dikarya</taxon>
        <taxon>Ascomycota</taxon>
        <taxon>Pezizomycotina</taxon>
        <taxon>Sordariomycetes</taxon>
        <taxon>Hypocreomycetidae</taxon>
        <taxon>Hypocreales</taxon>
        <taxon>Hypocreaceae</taxon>
        <taxon>Trichoderma</taxon>
    </lineage>
</organism>
<feature type="chain" id="PRO_5017314493" evidence="1">
    <location>
        <begin position="23"/>
        <end position="139"/>
    </location>
</feature>
<dbReference type="PANTHER" id="PTHR40260">
    <property type="entry name" value="BLR8190 PROTEIN"/>
    <property type="match status" value="1"/>
</dbReference>
<name>A0A395P0C1_TRIAR</name>
<reference evidence="2 3" key="1">
    <citation type="journal article" date="2018" name="PLoS Pathog.">
        <title>Evolution of structural diversity of trichothecenes, a family of toxins produced by plant pathogenic and entomopathogenic fungi.</title>
        <authorList>
            <person name="Proctor R.H."/>
            <person name="McCormick S.P."/>
            <person name="Kim H.S."/>
            <person name="Cardoza R.E."/>
            <person name="Stanley A.M."/>
            <person name="Lindo L."/>
            <person name="Kelly A."/>
            <person name="Brown D.W."/>
            <person name="Lee T."/>
            <person name="Vaughan M.M."/>
            <person name="Alexander N.J."/>
            <person name="Busman M."/>
            <person name="Gutierrez S."/>
        </authorList>
    </citation>
    <scope>NUCLEOTIDE SEQUENCE [LARGE SCALE GENOMIC DNA]</scope>
    <source>
        <strain evidence="2 3">IBT 40837</strain>
    </source>
</reference>
<evidence type="ECO:0000313" key="2">
    <source>
        <dbReference type="EMBL" id="RFU81796.1"/>
    </source>
</evidence>
<dbReference type="Gene3D" id="3.30.70.100">
    <property type="match status" value="1"/>
</dbReference>
<evidence type="ECO:0000256" key="1">
    <source>
        <dbReference type="SAM" id="SignalP"/>
    </source>
</evidence>
<sequence>MKFQTLASLLFSAASTVSGSAAAQDSSCPPGRVGDWFSMAVYPQIHNATYDSTFNTEYYSQQQMPWICSLWKPFGMKGYTITGFNRESIYSTATLLYFSTPEQFDAALADSGEEILERVKLFSSETPTHYVGEVLYTVV</sequence>
<keyword evidence="3" id="KW-1185">Reference proteome</keyword>
<evidence type="ECO:0000313" key="3">
    <source>
        <dbReference type="Proteomes" id="UP000266272"/>
    </source>
</evidence>
<proteinExistence type="predicted"/>
<dbReference type="AlphaFoldDB" id="A0A395P0C1"/>
<protein>
    <submittedName>
        <fullName evidence="2">Uncharacterized protein</fullName>
    </submittedName>
</protein>
<dbReference type="EMBL" id="PXOA01000026">
    <property type="protein sequence ID" value="RFU81796.1"/>
    <property type="molecule type" value="Genomic_DNA"/>
</dbReference>
<dbReference type="SUPFAM" id="SSF54909">
    <property type="entry name" value="Dimeric alpha+beta barrel"/>
    <property type="match status" value="1"/>
</dbReference>
<dbReference type="InterPro" id="IPR011008">
    <property type="entry name" value="Dimeric_a/b-barrel"/>
</dbReference>
<feature type="signal peptide" evidence="1">
    <location>
        <begin position="1"/>
        <end position="22"/>
    </location>
</feature>
<dbReference type="Proteomes" id="UP000266272">
    <property type="component" value="Unassembled WGS sequence"/>
</dbReference>
<comment type="caution">
    <text evidence="2">The sequence shown here is derived from an EMBL/GenBank/DDBJ whole genome shotgun (WGS) entry which is preliminary data.</text>
</comment>
<dbReference type="STRING" id="490622.A0A395P0C1"/>
<accession>A0A395P0C1</accession>
<dbReference type="OrthoDB" id="4892971at2759"/>
<gene>
    <name evidence="2" type="ORF">TARUN_386</name>
</gene>
<keyword evidence="1" id="KW-0732">Signal</keyword>
<dbReference type="PANTHER" id="PTHR40260:SF2">
    <property type="entry name" value="BLR8190 PROTEIN"/>
    <property type="match status" value="1"/>
</dbReference>